<organism evidence="2 3">
    <name type="scientific">Microbacterium esteraromaticum</name>
    <dbReference type="NCBI Taxonomy" id="57043"/>
    <lineage>
        <taxon>Bacteria</taxon>
        <taxon>Bacillati</taxon>
        <taxon>Actinomycetota</taxon>
        <taxon>Actinomycetes</taxon>
        <taxon>Micrococcales</taxon>
        <taxon>Microbacteriaceae</taxon>
        <taxon>Microbacterium</taxon>
    </lineage>
</organism>
<keyword evidence="1" id="KW-1133">Transmembrane helix</keyword>
<accession>A0A939DUU6</accession>
<evidence type="ECO:0000313" key="2">
    <source>
        <dbReference type="EMBL" id="MBN8204722.1"/>
    </source>
</evidence>
<feature type="transmembrane region" description="Helical" evidence="1">
    <location>
        <begin position="16"/>
        <end position="36"/>
    </location>
</feature>
<evidence type="ECO:0000256" key="1">
    <source>
        <dbReference type="SAM" id="Phobius"/>
    </source>
</evidence>
<proteinExistence type="predicted"/>
<dbReference type="Proteomes" id="UP000664385">
    <property type="component" value="Unassembled WGS sequence"/>
</dbReference>
<name>A0A939DUU6_9MICO</name>
<feature type="transmembrane region" description="Helical" evidence="1">
    <location>
        <begin position="119"/>
        <end position="141"/>
    </location>
</feature>
<comment type="caution">
    <text evidence="2">The sequence shown here is derived from an EMBL/GenBank/DDBJ whole genome shotgun (WGS) entry which is preliminary data.</text>
</comment>
<dbReference type="RefSeq" id="WP_206550858.1">
    <property type="nucleotide sequence ID" value="NZ_CP063379.1"/>
</dbReference>
<gene>
    <name evidence="2" type="ORF">JF543_01980</name>
</gene>
<feature type="transmembrane region" description="Helical" evidence="1">
    <location>
        <begin position="81"/>
        <end position="99"/>
    </location>
</feature>
<keyword evidence="1" id="KW-0472">Membrane</keyword>
<protein>
    <submittedName>
        <fullName evidence="2">Uncharacterized protein</fullName>
    </submittedName>
</protein>
<reference evidence="2" key="1">
    <citation type="submission" date="2020-12" db="EMBL/GenBank/DDBJ databases">
        <title>PHA producing bacteria isolated from mangrove.</title>
        <authorList>
            <person name="Zheng W."/>
            <person name="Yu S."/>
            <person name="Huang Y."/>
        </authorList>
    </citation>
    <scope>NUCLEOTIDE SEQUENCE</scope>
    <source>
        <strain evidence="2">GN8-5</strain>
    </source>
</reference>
<keyword evidence="1" id="KW-0812">Transmembrane</keyword>
<dbReference type="EMBL" id="JAEMWU010000001">
    <property type="protein sequence ID" value="MBN8204722.1"/>
    <property type="molecule type" value="Genomic_DNA"/>
</dbReference>
<sequence length="155" mass="16110">MESVEQSSRTGTSRGIVVLVAGTALALWIVLGRFLFGAGGELVTAYLMIGVVVIVLHIFIARAIARTADRGFTLRPSTRGTLIGAWACGILLGLTIPDITPDGLQTIISGTRQPALDVAVGVANPAGIIMIALTITALVLASQDANGPRPTEDEY</sequence>
<dbReference type="AlphaFoldDB" id="A0A939DUU6"/>
<feature type="transmembrane region" description="Helical" evidence="1">
    <location>
        <begin position="42"/>
        <end position="60"/>
    </location>
</feature>
<evidence type="ECO:0000313" key="3">
    <source>
        <dbReference type="Proteomes" id="UP000664385"/>
    </source>
</evidence>